<protein>
    <recommendedName>
        <fullName evidence="9">BioF2-like acetyltransferase domain-containing protein</fullName>
    </recommendedName>
</protein>
<dbReference type="GO" id="GO:0016755">
    <property type="term" value="F:aminoacyltransferase activity"/>
    <property type="evidence" value="ECO:0007669"/>
    <property type="project" value="InterPro"/>
</dbReference>
<keyword evidence="2" id="KW-0808">Transferase</keyword>
<evidence type="ECO:0008006" key="9">
    <source>
        <dbReference type="Google" id="ProtNLM"/>
    </source>
</evidence>
<comment type="similarity">
    <text evidence="1">Belongs to the FemABX family.</text>
</comment>
<evidence type="ECO:0000313" key="7">
    <source>
        <dbReference type="EMBL" id="PJE69294.1"/>
    </source>
</evidence>
<evidence type="ECO:0000313" key="8">
    <source>
        <dbReference type="Proteomes" id="UP000229500"/>
    </source>
</evidence>
<dbReference type="InterPro" id="IPR003447">
    <property type="entry name" value="FEMABX"/>
</dbReference>
<dbReference type="Proteomes" id="UP000229500">
    <property type="component" value="Unassembled WGS sequence"/>
</dbReference>
<name>A0A2M8L627_9BACT</name>
<evidence type="ECO:0000256" key="5">
    <source>
        <dbReference type="ARBA" id="ARBA00023315"/>
    </source>
</evidence>
<gene>
    <name evidence="7" type="ORF">COU96_00520</name>
</gene>
<dbReference type="PANTHER" id="PTHR36174">
    <property type="entry name" value="LIPID II:GLYCINE GLYCYLTRANSFERASE"/>
    <property type="match status" value="1"/>
</dbReference>
<accession>A0A2M8L627</accession>
<dbReference type="GO" id="GO:0071555">
    <property type="term" value="P:cell wall organization"/>
    <property type="evidence" value="ECO:0007669"/>
    <property type="project" value="UniProtKB-KW"/>
</dbReference>
<dbReference type="GO" id="GO:0008360">
    <property type="term" value="P:regulation of cell shape"/>
    <property type="evidence" value="ECO:0007669"/>
    <property type="project" value="UniProtKB-KW"/>
</dbReference>
<comment type="caution">
    <text evidence="7">The sequence shown here is derived from an EMBL/GenBank/DDBJ whole genome shotgun (WGS) entry which is preliminary data.</text>
</comment>
<dbReference type="PANTHER" id="PTHR36174:SF1">
    <property type="entry name" value="LIPID II:GLYCINE GLYCYLTRANSFERASE"/>
    <property type="match status" value="1"/>
</dbReference>
<dbReference type="EMBL" id="PFEL01000026">
    <property type="protein sequence ID" value="PJE69294.1"/>
    <property type="molecule type" value="Genomic_DNA"/>
</dbReference>
<dbReference type="AlphaFoldDB" id="A0A2M8L627"/>
<evidence type="ECO:0000256" key="4">
    <source>
        <dbReference type="ARBA" id="ARBA00022984"/>
    </source>
</evidence>
<dbReference type="Gene3D" id="3.40.630.30">
    <property type="match status" value="1"/>
</dbReference>
<keyword evidence="3" id="KW-0133">Cell shape</keyword>
<dbReference type="InterPro" id="IPR016181">
    <property type="entry name" value="Acyl_CoA_acyltransferase"/>
</dbReference>
<keyword evidence="6" id="KW-0961">Cell wall biogenesis/degradation</keyword>
<dbReference type="GO" id="GO:0009252">
    <property type="term" value="P:peptidoglycan biosynthetic process"/>
    <property type="evidence" value="ECO:0007669"/>
    <property type="project" value="UniProtKB-KW"/>
</dbReference>
<evidence type="ECO:0000256" key="3">
    <source>
        <dbReference type="ARBA" id="ARBA00022960"/>
    </source>
</evidence>
<reference evidence="8" key="1">
    <citation type="submission" date="2017-09" db="EMBL/GenBank/DDBJ databases">
        <title>Depth-based differentiation of microbial function through sediment-hosted aquifers and enrichment of novel symbionts in the deep terrestrial subsurface.</title>
        <authorList>
            <person name="Probst A.J."/>
            <person name="Ladd B."/>
            <person name="Jarett J.K."/>
            <person name="Geller-Mcgrath D.E."/>
            <person name="Sieber C.M.K."/>
            <person name="Emerson J.B."/>
            <person name="Anantharaman K."/>
            <person name="Thomas B.C."/>
            <person name="Malmstrom R."/>
            <person name="Stieglmeier M."/>
            <person name="Klingl A."/>
            <person name="Woyke T."/>
            <person name="Ryan C.M."/>
            <person name="Banfield J.F."/>
        </authorList>
    </citation>
    <scope>NUCLEOTIDE SEQUENCE [LARGE SCALE GENOMIC DNA]</scope>
</reference>
<sequence>MWKKTTGWQRWAPSLKSLKNLKKSFAKNALFLAAHSTNGQLLAGTVILITSKKAYYYYAFTTKTGRRSLAQYHLVWQAIKLAKKRGCQSFDFEGIYDKRFPNK</sequence>
<dbReference type="InterPro" id="IPR050644">
    <property type="entry name" value="PG_Glycine_Bridge_Synth"/>
</dbReference>
<dbReference type="Pfam" id="PF02388">
    <property type="entry name" value="FemAB"/>
    <property type="match status" value="1"/>
</dbReference>
<proteinExistence type="inferred from homology"/>
<keyword evidence="4" id="KW-0573">Peptidoglycan synthesis</keyword>
<evidence type="ECO:0000256" key="2">
    <source>
        <dbReference type="ARBA" id="ARBA00022679"/>
    </source>
</evidence>
<evidence type="ECO:0000256" key="1">
    <source>
        <dbReference type="ARBA" id="ARBA00009943"/>
    </source>
</evidence>
<feature type="non-terminal residue" evidence="7">
    <location>
        <position position="103"/>
    </location>
</feature>
<dbReference type="PROSITE" id="PS51191">
    <property type="entry name" value="FEMABX"/>
    <property type="match status" value="1"/>
</dbReference>
<evidence type="ECO:0000256" key="6">
    <source>
        <dbReference type="ARBA" id="ARBA00023316"/>
    </source>
</evidence>
<keyword evidence="5" id="KW-0012">Acyltransferase</keyword>
<dbReference type="SUPFAM" id="SSF55729">
    <property type="entry name" value="Acyl-CoA N-acyltransferases (Nat)"/>
    <property type="match status" value="1"/>
</dbReference>
<organism evidence="7 8">
    <name type="scientific">Candidatus Shapirobacteria bacterium CG10_big_fil_rev_8_21_14_0_10_38_14</name>
    <dbReference type="NCBI Taxonomy" id="1974483"/>
    <lineage>
        <taxon>Bacteria</taxon>
        <taxon>Candidatus Shapironibacteriota</taxon>
    </lineage>
</organism>